<proteinExistence type="predicted"/>
<gene>
    <name evidence="1" type="ORF">OQ273_16435</name>
</gene>
<comment type="caution">
    <text evidence="1">The sequence shown here is derived from an EMBL/GenBank/DDBJ whole genome shotgun (WGS) entry which is preliminary data.</text>
</comment>
<evidence type="ECO:0000313" key="1">
    <source>
        <dbReference type="EMBL" id="MDA5400168.1"/>
    </source>
</evidence>
<dbReference type="RefSeq" id="WP_267991576.1">
    <property type="nucleotide sequence ID" value="NZ_JAPJZI010000001.1"/>
</dbReference>
<sequence length="169" mass="19238">MIKLVITGVWICGVTLASVYFALQTASKPVETQEQADFFGGLDYVRSDLISIPAIFEGQVRGYFITRLVYTAEPEVLNSLTLPPHVLITDQLYTLLVGNRVIDFSRVEEFDLEAFRAVVRDGLNEKLGRKVFHEVLVEQMEFITKAEIRDRERRRRLPPPPPKTVGESN</sequence>
<dbReference type="AlphaFoldDB" id="A0A9X3UJ77"/>
<keyword evidence="2" id="KW-1185">Reference proteome</keyword>
<organism evidence="1 2">
    <name type="scientific">Hoeflea prorocentri</name>
    <dbReference type="NCBI Taxonomy" id="1922333"/>
    <lineage>
        <taxon>Bacteria</taxon>
        <taxon>Pseudomonadati</taxon>
        <taxon>Pseudomonadota</taxon>
        <taxon>Alphaproteobacteria</taxon>
        <taxon>Hyphomicrobiales</taxon>
        <taxon>Rhizobiaceae</taxon>
        <taxon>Hoeflea</taxon>
    </lineage>
</organism>
<dbReference type="EMBL" id="JAPJZI010000001">
    <property type="protein sequence ID" value="MDA5400168.1"/>
    <property type="molecule type" value="Genomic_DNA"/>
</dbReference>
<dbReference type="Proteomes" id="UP001151234">
    <property type="component" value="Unassembled WGS sequence"/>
</dbReference>
<evidence type="ECO:0008006" key="3">
    <source>
        <dbReference type="Google" id="ProtNLM"/>
    </source>
</evidence>
<name>A0A9X3UJ77_9HYPH</name>
<accession>A0A9X3UJ77</accession>
<protein>
    <recommendedName>
        <fullName evidence="3">Flagellar basal body-associated protein FliL</fullName>
    </recommendedName>
</protein>
<evidence type="ECO:0000313" key="2">
    <source>
        <dbReference type="Proteomes" id="UP001151234"/>
    </source>
</evidence>
<reference evidence="1" key="1">
    <citation type="submission" date="2022-11" db="EMBL/GenBank/DDBJ databases">
        <title>Draft genome sequence of Hoeflea poritis E7-10 and Hoeflea prorocentri PM5-8, separated from scleractinian coral Porites lutea and marine dinoflagellate.</title>
        <authorList>
            <person name="Zhang G."/>
            <person name="Wei Q."/>
            <person name="Cai L."/>
        </authorList>
    </citation>
    <scope>NUCLEOTIDE SEQUENCE</scope>
    <source>
        <strain evidence="1">PM5-8</strain>
    </source>
</reference>